<dbReference type="InterPro" id="IPR010730">
    <property type="entry name" value="HET"/>
</dbReference>
<feature type="compositionally biased region" description="Polar residues" evidence="1">
    <location>
        <begin position="388"/>
        <end position="399"/>
    </location>
</feature>
<evidence type="ECO:0000313" key="4">
    <source>
        <dbReference type="Proteomes" id="UP000572817"/>
    </source>
</evidence>
<dbReference type="Pfam" id="PF06985">
    <property type="entry name" value="HET"/>
    <property type="match status" value="1"/>
</dbReference>
<dbReference type="EMBL" id="WWBZ02000002">
    <property type="protein sequence ID" value="KAF4312872.1"/>
    <property type="molecule type" value="Genomic_DNA"/>
</dbReference>
<comment type="caution">
    <text evidence="3">The sequence shown here is derived from an EMBL/GenBank/DDBJ whole genome shotgun (WGS) entry which is preliminary data.</text>
</comment>
<dbReference type="PANTHER" id="PTHR24148">
    <property type="entry name" value="ANKYRIN REPEAT DOMAIN-CONTAINING PROTEIN 39 HOMOLOG-RELATED"/>
    <property type="match status" value="1"/>
</dbReference>
<feature type="compositionally biased region" description="Polar residues" evidence="1">
    <location>
        <begin position="20"/>
        <end position="31"/>
    </location>
</feature>
<keyword evidence="4" id="KW-1185">Reference proteome</keyword>
<feature type="region of interest" description="Disordered" evidence="1">
    <location>
        <begin position="20"/>
        <end position="39"/>
    </location>
</feature>
<dbReference type="PANTHER" id="PTHR24148:SF64">
    <property type="entry name" value="HETEROKARYON INCOMPATIBILITY DOMAIN-CONTAINING PROTEIN"/>
    <property type="match status" value="1"/>
</dbReference>
<protein>
    <recommendedName>
        <fullName evidence="2">Heterokaryon incompatibility domain-containing protein</fullName>
    </recommendedName>
</protein>
<feature type="region of interest" description="Disordered" evidence="1">
    <location>
        <begin position="382"/>
        <end position="403"/>
    </location>
</feature>
<gene>
    <name evidence="3" type="ORF">GTA08_BOTSDO11947</name>
</gene>
<dbReference type="AlphaFoldDB" id="A0A8H4J4F3"/>
<name>A0A8H4J4F3_9PEZI</name>
<proteinExistence type="predicted"/>
<sequence length="422" mass="48050">MASRTWEIYPEDLDKATISEGSSQETFASEKNSGHQEPLRDDVVERAEQVQVMYQIYRQASAVVIWLGKTDFYAKAAFQIMHEISKKTTTQEELWGAEDELPVHLRYRLFDPTEQTRSNGSSASDALNEVHGTIFHREEGNSPRDNFQRVWVFQESVAGRHKVVQQGDFVLEWSRLVAACDAIRHIWRGLPPRNAFEREQDYLPLPPSGPPKDPFDLEVDVRPASWSEVHAGGGRYLGWEDVAEPDESIRTPTNVVDVVLSMEAVRASLPPVTDGKFADTGFHPRELLPAVRDAQAGNPRDHYYGVVSLLHKHDIIPEVDYEKPVEEVFVDTIDAWMRAVGNENEEKGASSCYCLYFLAHAGPVLSQAEYWRNRSRAGWENDPDWESITASEPEQNPSPLKTRKFVEVSDEFRDRLPSWVPD</sequence>
<organism evidence="3 4">
    <name type="scientific">Botryosphaeria dothidea</name>
    <dbReference type="NCBI Taxonomy" id="55169"/>
    <lineage>
        <taxon>Eukaryota</taxon>
        <taxon>Fungi</taxon>
        <taxon>Dikarya</taxon>
        <taxon>Ascomycota</taxon>
        <taxon>Pezizomycotina</taxon>
        <taxon>Dothideomycetes</taxon>
        <taxon>Dothideomycetes incertae sedis</taxon>
        <taxon>Botryosphaeriales</taxon>
        <taxon>Botryosphaeriaceae</taxon>
        <taxon>Botryosphaeria</taxon>
    </lineage>
</organism>
<dbReference type="InterPro" id="IPR052895">
    <property type="entry name" value="HetReg/Transcr_Mod"/>
</dbReference>
<evidence type="ECO:0000313" key="3">
    <source>
        <dbReference type="EMBL" id="KAF4312872.1"/>
    </source>
</evidence>
<evidence type="ECO:0000256" key="1">
    <source>
        <dbReference type="SAM" id="MobiDB-lite"/>
    </source>
</evidence>
<accession>A0A8H4J4F3</accession>
<feature type="domain" description="Heterokaryon incompatibility" evidence="2">
    <location>
        <begin position="41"/>
        <end position="155"/>
    </location>
</feature>
<evidence type="ECO:0000259" key="2">
    <source>
        <dbReference type="Pfam" id="PF06985"/>
    </source>
</evidence>
<dbReference type="Proteomes" id="UP000572817">
    <property type="component" value="Unassembled WGS sequence"/>
</dbReference>
<reference evidence="3" key="1">
    <citation type="submission" date="2020-04" db="EMBL/GenBank/DDBJ databases">
        <title>Genome Assembly and Annotation of Botryosphaeria dothidea sdau 11-99, a Latent Pathogen of Apple Fruit Ring Rot in China.</title>
        <authorList>
            <person name="Yu C."/>
            <person name="Diao Y."/>
            <person name="Lu Q."/>
            <person name="Zhao J."/>
            <person name="Cui S."/>
            <person name="Peng C."/>
            <person name="He B."/>
            <person name="Liu H."/>
        </authorList>
    </citation>
    <scope>NUCLEOTIDE SEQUENCE [LARGE SCALE GENOMIC DNA]</scope>
    <source>
        <strain evidence="3">Sdau11-99</strain>
    </source>
</reference>